<dbReference type="HAMAP" id="MF_00634">
    <property type="entry name" value="UPF0235"/>
    <property type="match status" value="1"/>
</dbReference>
<dbReference type="Gene3D" id="3.30.1200.10">
    <property type="entry name" value="YggU-like"/>
    <property type="match status" value="1"/>
</dbReference>
<protein>
    <recommendedName>
        <fullName evidence="2">UPF0235 protein CHUV0807_2319</fullName>
    </recommendedName>
</protein>
<dbReference type="GO" id="GO:0005737">
    <property type="term" value="C:cytoplasm"/>
    <property type="evidence" value="ECO:0007669"/>
    <property type="project" value="TreeGrafter"/>
</dbReference>
<reference evidence="4" key="1">
    <citation type="submission" date="2016-04" db="EMBL/GenBank/DDBJ databases">
        <authorList>
            <person name="Tagini F."/>
        </authorList>
    </citation>
    <scope>NUCLEOTIDE SEQUENCE [LARGE SCALE GENOMIC DNA]</scope>
    <source>
        <strain evidence="4">CHUV0807</strain>
    </source>
</reference>
<dbReference type="PANTHER" id="PTHR13420">
    <property type="entry name" value="UPF0235 PROTEIN C15ORF40"/>
    <property type="match status" value="1"/>
</dbReference>
<dbReference type="GeneID" id="84790355"/>
<dbReference type="SUPFAM" id="SSF69786">
    <property type="entry name" value="YggU-like"/>
    <property type="match status" value="1"/>
</dbReference>
<dbReference type="SMART" id="SM01152">
    <property type="entry name" value="DUF167"/>
    <property type="match status" value="1"/>
</dbReference>
<organism evidence="3 4">
    <name type="scientific">Cardiobacterium hominis</name>
    <dbReference type="NCBI Taxonomy" id="2718"/>
    <lineage>
        <taxon>Bacteria</taxon>
        <taxon>Pseudomonadati</taxon>
        <taxon>Pseudomonadota</taxon>
        <taxon>Gammaproteobacteria</taxon>
        <taxon>Cardiobacteriales</taxon>
        <taxon>Cardiobacteriaceae</taxon>
        <taxon>Cardiobacterium</taxon>
    </lineage>
</organism>
<sequence>MPAAQWEQGDLILAVKITARASRDQCQGIHDERYKIAITAPPEDGKANKHLTAWLAKTFAVAKKNVALQSGAFSPLKTLRITAPKHLPPEWQLPEKP</sequence>
<comment type="similarity">
    <text evidence="1 2">Belongs to the UPF0235 family.</text>
</comment>
<dbReference type="NCBIfam" id="TIGR00251">
    <property type="entry name" value="DUF167 family protein"/>
    <property type="match status" value="1"/>
</dbReference>
<evidence type="ECO:0000256" key="2">
    <source>
        <dbReference type="HAMAP-Rule" id="MF_00634"/>
    </source>
</evidence>
<dbReference type="EMBL" id="FKLO01000079">
    <property type="protein sequence ID" value="SAM71413.1"/>
    <property type="molecule type" value="Genomic_DNA"/>
</dbReference>
<evidence type="ECO:0000313" key="4">
    <source>
        <dbReference type="Proteomes" id="UP000190837"/>
    </source>
</evidence>
<dbReference type="PANTHER" id="PTHR13420:SF7">
    <property type="entry name" value="UPF0235 PROTEIN C15ORF40"/>
    <property type="match status" value="1"/>
</dbReference>
<dbReference type="InterPro" id="IPR003746">
    <property type="entry name" value="DUF167"/>
</dbReference>
<proteinExistence type="inferred from homology"/>
<dbReference type="InterPro" id="IPR036591">
    <property type="entry name" value="YggU-like_sf"/>
</dbReference>
<evidence type="ECO:0000313" key="3">
    <source>
        <dbReference type="EMBL" id="SAM71413.1"/>
    </source>
</evidence>
<gene>
    <name evidence="3" type="ORF">CHUV0807_2319</name>
</gene>
<dbReference type="AlphaFoldDB" id="A0A1C3H6Y2"/>
<evidence type="ECO:0000256" key="1">
    <source>
        <dbReference type="ARBA" id="ARBA00010364"/>
    </source>
</evidence>
<dbReference type="Proteomes" id="UP000190837">
    <property type="component" value="Unassembled WGS sequence"/>
</dbReference>
<dbReference type="RefSeq" id="WP_004141673.1">
    <property type="nucleotide sequence ID" value="NZ_CAUPBE010000064.1"/>
</dbReference>
<name>A0A1C3H6Y2_9GAMM</name>
<dbReference type="Pfam" id="PF02594">
    <property type="entry name" value="DUF167"/>
    <property type="match status" value="1"/>
</dbReference>
<accession>A0A1C3H6Y2</accession>